<dbReference type="PANTHER" id="PTHR43441">
    <property type="entry name" value="RIBOSOMAL-PROTEIN-SERINE ACETYLTRANSFERASE"/>
    <property type="match status" value="1"/>
</dbReference>
<reference evidence="2" key="1">
    <citation type="journal article" date="2014" name="Int. J. Syst. Evol. Microbiol.">
        <title>Complete genome sequence of Corynebacterium casei LMG S-19264T (=DSM 44701T), isolated from a smear-ripened cheese.</title>
        <authorList>
            <consortium name="US DOE Joint Genome Institute (JGI-PGF)"/>
            <person name="Walter F."/>
            <person name="Albersmeier A."/>
            <person name="Kalinowski J."/>
            <person name="Ruckert C."/>
        </authorList>
    </citation>
    <scope>NUCLEOTIDE SEQUENCE</scope>
    <source>
        <strain evidence="2">CGMCC 1.10998</strain>
    </source>
</reference>
<dbReference type="Gene3D" id="3.40.630.30">
    <property type="match status" value="1"/>
</dbReference>
<protein>
    <submittedName>
        <fullName evidence="2">N-acetyltransferase</fullName>
    </submittedName>
</protein>
<dbReference type="Pfam" id="PF13302">
    <property type="entry name" value="Acetyltransf_3"/>
    <property type="match status" value="1"/>
</dbReference>
<proteinExistence type="predicted"/>
<gene>
    <name evidence="2" type="ORF">GCM10011396_01640</name>
</gene>
<dbReference type="InterPro" id="IPR000182">
    <property type="entry name" value="GNAT_dom"/>
</dbReference>
<sequence length="194" mass="22163">MRTFPFVLPRLQTERLELRAIDKSDIDALFAIFGDVQTMRYWSRGPYSSPEELQSYFEKTDQAFADKSQLRWGLVRRGSEDDQVIGVCSMYAIDLNNLRADIGYILNREMWGQGYMQEALAAILGYAFEVMGLRRIEADIDPRNAASIASLERLGFQREGLLKERWLVNGEISDSLMMGLLRSSWPHSAAKPSV</sequence>
<feature type="domain" description="N-acetyltransferase" evidence="1">
    <location>
        <begin position="16"/>
        <end position="179"/>
    </location>
</feature>
<accession>A0A916XA47</accession>
<dbReference type="PANTHER" id="PTHR43441:SF11">
    <property type="entry name" value="RIBOSOMAL-PROTEIN-SERINE ACETYLTRANSFERASE"/>
    <property type="match status" value="1"/>
</dbReference>
<comment type="caution">
    <text evidence="2">The sequence shown here is derived from an EMBL/GenBank/DDBJ whole genome shotgun (WGS) entry which is preliminary data.</text>
</comment>
<reference evidence="2" key="2">
    <citation type="submission" date="2020-09" db="EMBL/GenBank/DDBJ databases">
        <authorList>
            <person name="Sun Q."/>
            <person name="Zhou Y."/>
        </authorList>
    </citation>
    <scope>NUCLEOTIDE SEQUENCE</scope>
    <source>
        <strain evidence="2">CGMCC 1.10998</strain>
    </source>
</reference>
<dbReference type="PROSITE" id="PS51186">
    <property type="entry name" value="GNAT"/>
    <property type="match status" value="1"/>
</dbReference>
<dbReference type="InterPro" id="IPR016181">
    <property type="entry name" value="Acyl_CoA_acyltransferase"/>
</dbReference>
<dbReference type="AlphaFoldDB" id="A0A916XA47"/>
<evidence type="ECO:0000259" key="1">
    <source>
        <dbReference type="PROSITE" id="PS51186"/>
    </source>
</evidence>
<dbReference type="GO" id="GO:0008999">
    <property type="term" value="F:protein-N-terminal-alanine acetyltransferase activity"/>
    <property type="evidence" value="ECO:0007669"/>
    <property type="project" value="TreeGrafter"/>
</dbReference>
<dbReference type="RefSeq" id="WP_188564105.1">
    <property type="nucleotide sequence ID" value="NZ_BMED01000001.1"/>
</dbReference>
<organism evidence="2 3">
    <name type="scientific">Undibacterium terreum</name>
    <dbReference type="NCBI Taxonomy" id="1224302"/>
    <lineage>
        <taxon>Bacteria</taxon>
        <taxon>Pseudomonadati</taxon>
        <taxon>Pseudomonadota</taxon>
        <taxon>Betaproteobacteria</taxon>
        <taxon>Burkholderiales</taxon>
        <taxon>Oxalobacteraceae</taxon>
        <taxon>Undibacterium</taxon>
    </lineage>
</organism>
<dbReference type="SUPFAM" id="SSF55729">
    <property type="entry name" value="Acyl-CoA N-acyltransferases (Nat)"/>
    <property type="match status" value="1"/>
</dbReference>
<dbReference type="GO" id="GO:0005737">
    <property type="term" value="C:cytoplasm"/>
    <property type="evidence" value="ECO:0007669"/>
    <property type="project" value="TreeGrafter"/>
</dbReference>
<dbReference type="GO" id="GO:1990189">
    <property type="term" value="F:protein N-terminal-serine acetyltransferase activity"/>
    <property type="evidence" value="ECO:0007669"/>
    <property type="project" value="TreeGrafter"/>
</dbReference>
<dbReference type="EMBL" id="BMED01000001">
    <property type="protein sequence ID" value="GGC58452.1"/>
    <property type="molecule type" value="Genomic_DNA"/>
</dbReference>
<dbReference type="Proteomes" id="UP000637423">
    <property type="component" value="Unassembled WGS sequence"/>
</dbReference>
<evidence type="ECO:0000313" key="2">
    <source>
        <dbReference type="EMBL" id="GGC58452.1"/>
    </source>
</evidence>
<name>A0A916XA47_9BURK</name>
<evidence type="ECO:0000313" key="3">
    <source>
        <dbReference type="Proteomes" id="UP000637423"/>
    </source>
</evidence>
<dbReference type="InterPro" id="IPR051908">
    <property type="entry name" value="Ribosomal_N-acetyltransferase"/>
</dbReference>
<keyword evidence="3" id="KW-1185">Reference proteome</keyword>